<dbReference type="SMART" id="SM00898">
    <property type="entry name" value="Fapy_DNA_glyco"/>
    <property type="match status" value="1"/>
</dbReference>
<keyword evidence="12 15" id="KW-0511">Multifunctional enzyme</keyword>
<keyword evidence="9 15" id="KW-0238">DNA-binding</keyword>
<dbReference type="PROSITE" id="PS01242">
    <property type="entry name" value="ZF_FPG_1"/>
    <property type="match status" value="1"/>
</dbReference>
<feature type="domain" description="Formamidopyrimidine-DNA glycosylase catalytic" evidence="17">
    <location>
        <begin position="2"/>
        <end position="112"/>
    </location>
</feature>
<dbReference type="InterPro" id="IPR035937">
    <property type="entry name" value="FPG_N"/>
</dbReference>
<comment type="similarity">
    <text evidence="2 15">Belongs to the FPG family.</text>
</comment>
<dbReference type="AlphaFoldDB" id="A0A0W0VQE3"/>
<dbReference type="InterPro" id="IPR010663">
    <property type="entry name" value="Znf_FPG/IleRS"/>
</dbReference>
<dbReference type="SUPFAM" id="SSF57716">
    <property type="entry name" value="Glucocorticoid receptor-like (DNA-binding domain)"/>
    <property type="match status" value="1"/>
</dbReference>
<evidence type="ECO:0000313" key="19">
    <source>
        <dbReference type="Proteomes" id="UP000054869"/>
    </source>
</evidence>
<dbReference type="Pfam" id="PF06831">
    <property type="entry name" value="H2TH"/>
    <property type="match status" value="1"/>
</dbReference>
<evidence type="ECO:0000256" key="7">
    <source>
        <dbReference type="ARBA" id="ARBA00022801"/>
    </source>
</evidence>
<evidence type="ECO:0000256" key="10">
    <source>
        <dbReference type="ARBA" id="ARBA00023204"/>
    </source>
</evidence>
<feature type="active site" description="Proton donor; for delta-elimination activity" evidence="15">
    <location>
        <position position="260"/>
    </location>
</feature>
<dbReference type="Pfam" id="PF06827">
    <property type="entry name" value="zf-FPG_IleRS"/>
    <property type="match status" value="1"/>
</dbReference>
<dbReference type="Gene3D" id="3.20.190.10">
    <property type="entry name" value="MutM-like, N-terminal"/>
    <property type="match status" value="1"/>
</dbReference>
<dbReference type="EMBL" id="LNYI01000028">
    <property type="protein sequence ID" value="KTD22207.1"/>
    <property type="molecule type" value="Genomic_DNA"/>
</dbReference>
<dbReference type="PROSITE" id="PS51066">
    <property type="entry name" value="ZF_FPG_2"/>
    <property type="match status" value="1"/>
</dbReference>
<keyword evidence="5 15" id="KW-0227">DNA damage</keyword>
<keyword evidence="7 15" id="KW-0378">Hydrolase</keyword>
<evidence type="ECO:0000256" key="11">
    <source>
        <dbReference type="ARBA" id="ARBA00023239"/>
    </source>
</evidence>
<comment type="function">
    <text evidence="15">Involved in base excision repair of DNA damaged by oxidation or by mutagenic agents. Acts as DNA glycosylase that recognizes and removes damaged bases. Has a preference for oxidized purines, such as 7,8-dihydro-8-oxoguanine (8-oxoG). Has AP (apurinic/apyrimidinic) lyase activity and introduces nicks in the DNA strand. Cleaves the DNA backbone by beta-delta elimination to generate a single-strand break at the site of the removed base with both 3'- and 5'-phosphates.</text>
</comment>
<feature type="binding site" evidence="15">
    <location>
        <position position="90"/>
    </location>
    <ligand>
        <name>DNA</name>
        <dbReference type="ChEBI" id="CHEBI:16991"/>
    </ligand>
</feature>
<dbReference type="InterPro" id="IPR020629">
    <property type="entry name" value="FPG_Glyclase"/>
</dbReference>
<dbReference type="Proteomes" id="UP000054869">
    <property type="component" value="Unassembled WGS sequence"/>
</dbReference>
<proteinExistence type="inferred from homology"/>
<dbReference type="FunFam" id="3.20.190.10:FF:000001">
    <property type="entry name" value="Formamidopyrimidine-DNA glycosylase"/>
    <property type="match status" value="1"/>
</dbReference>
<gene>
    <name evidence="15 18" type="primary">mutM</name>
    <name evidence="15" type="synonym">fpg</name>
    <name evidence="18" type="ORF">Llan_1470</name>
</gene>
<dbReference type="GO" id="GO:0008270">
    <property type="term" value="F:zinc ion binding"/>
    <property type="evidence" value="ECO:0007669"/>
    <property type="project" value="UniProtKB-UniRule"/>
</dbReference>
<evidence type="ECO:0000256" key="15">
    <source>
        <dbReference type="HAMAP-Rule" id="MF_00103"/>
    </source>
</evidence>
<feature type="domain" description="FPG-type" evidence="16">
    <location>
        <begin position="236"/>
        <end position="270"/>
    </location>
</feature>
<comment type="catalytic activity">
    <reaction evidence="1 15">
        <text>Hydrolysis of DNA containing ring-opened 7-methylguanine residues, releasing 2,6-diamino-4-hydroxy-5-(N-methyl)formamidopyrimidine.</text>
        <dbReference type="EC" id="3.2.2.23"/>
    </reaction>
</comment>
<keyword evidence="8 15" id="KW-0862">Zinc</keyword>
<dbReference type="PATRIC" id="fig|45067.4.peg.1537"/>
<dbReference type="InterPro" id="IPR000214">
    <property type="entry name" value="Znf_DNA_glyclase/AP_lyase"/>
</dbReference>
<evidence type="ECO:0000256" key="4">
    <source>
        <dbReference type="ARBA" id="ARBA00022723"/>
    </source>
</evidence>
<keyword evidence="10 15" id="KW-0234">DNA repair</keyword>
<dbReference type="eggNOG" id="COG0266">
    <property type="taxonomic scope" value="Bacteria"/>
</dbReference>
<dbReference type="Gene3D" id="1.10.8.50">
    <property type="match status" value="1"/>
</dbReference>
<dbReference type="InterPro" id="IPR015886">
    <property type="entry name" value="H2TH_FPG"/>
</dbReference>
<comment type="catalytic activity">
    <reaction evidence="14 15">
        <text>2'-deoxyribonucleotide-(2'-deoxyribose 5'-phosphate)-2'-deoxyribonucleotide-DNA = a 3'-end 2'-deoxyribonucleotide-(2,3-dehydro-2,3-deoxyribose 5'-phosphate)-DNA + a 5'-end 5'-phospho-2'-deoxyribonucleoside-DNA + H(+)</text>
        <dbReference type="Rhea" id="RHEA:66592"/>
        <dbReference type="Rhea" id="RHEA-COMP:13180"/>
        <dbReference type="Rhea" id="RHEA-COMP:16897"/>
        <dbReference type="Rhea" id="RHEA-COMP:17067"/>
        <dbReference type="ChEBI" id="CHEBI:15378"/>
        <dbReference type="ChEBI" id="CHEBI:136412"/>
        <dbReference type="ChEBI" id="CHEBI:157695"/>
        <dbReference type="ChEBI" id="CHEBI:167181"/>
        <dbReference type="EC" id="4.2.99.18"/>
    </reaction>
</comment>
<feature type="binding site" evidence="15">
    <location>
        <position position="109"/>
    </location>
    <ligand>
        <name>DNA</name>
        <dbReference type="ChEBI" id="CHEBI:16991"/>
    </ligand>
</feature>
<dbReference type="RefSeq" id="WP_028372617.1">
    <property type="nucleotide sequence ID" value="NZ_CAAAJD010000003.1"/>
</dbReference>
<evidence type="ECO:0000256" key="1">
    <source>
        <dbReference type="ARBA" id="ARBA00001668"/>
    </source>
</evidence>
<keyword evidence="4 15" id="KW-0479">Metal-binding</keyword>
<dbReference type="InterPro" id="IPR010979">
    <property type="entry name" value="Ribosomal_uS13-like_H2TH"/>
</dbReference>
<comment type="cofactor">
    <cofactor evidence="15">
        <name>Zn(2+)</name>
        <dbReference type="ChEBI" id="CHEBI:29105"/>
    </cofactor>
    <text evidence="15">Binds 1 zinc ion per subunit.</text>
</comment>
<reference evidence="18 19" key="1">
    <citation type="submission" date="2015-11" db="EMBL/GenBank/DDBJ databases">
        <title>Genomic analysis of 38 Legionella species identifies large and diverse effector repertoires.</title>
        <authorList>
            <person name="Burstein D."/>
            <person name="Amaro F."/>
            <person name="Zusman T."/>
            <person name="Lifshitz Z."/>
            <person name="Cohen O."/>
            <person name="Gilbert J.A."/>
            <person name="Pupko T."/>
            <person name="Shuman H.A."/>
            <person name="Segal G."/>
        </authorList>
    </citation>
    <scope>NUCLEOTIDE SEQUENCE [LARGE SCALE GENOMIC DNA]</scope>
    <source>
        <strain evidence="18 19">ATCC 49751</strain>
    </source>
</reference>
<dbReference type="GO" id="GO:0140078">
    <property type="term" value="F:class I DNA-(apurinic or apyrimidinic site) endonuclease activity"/>
    <property type="evidence" value="ECO:0007669"/>
    <property type="project" value="UniProtKB-EC"/>
</dbReference>
<evidence type="ECO:0000259" key="17">
    <source>
        <dbReference type="PROSITE" id="PS51068"/>
    </source>
</evidence>
<dbReference type="CDD" id="cd08966">
    <property type="entry name" value="EcFpg-like_N"/>
    <property type="match status" value="1"/>
</dbReference>
<evidence type="ECO:0000256" key="2">
    <source>
        <dbReference type="ARBA" id="ARBA00009409"/>
    </source>
</evidence>
<dbReference type="PANTHER" id="PTHR22993">
    <property type="entry name" value="FORMAMIDOPYRIMIDINE-DNA GLYCOSYLASE"/>
    <property type="match status" value="1"/>
</dbReference>
<evidence type="ECO:0000256" key="5">
    <source>
        <dbReference type="ARBA" id="ARBA00022763"/>
    </source>
</evidence>
<keyword evidence="13 15" id="KW-0326">Glycosidase</keyword>
<evidence type="ECO:0000256" key="14">
    <source>
        <dbReference type="ARBA" id="ARBA00044632"/>
    </source>
</evidence>
<dbReference type="EC" id="4.2.99.18" evidence="15"/>
<evidence type="ECO:0000256" key="12">
    <source>
        <dbReference type="ARBA" id="ARBA00023268"/>
    </source>
</evidence>
<protein>
    <recommendedName>
        <fullName evidence="15">Formamidopyrimidine-DNA glycosylase</fullName>
        <shortName evidence="15">Fapy-DNA glycosylase</shortName>
        <ecNumber evidence="15">3.2.2.23</ecNumber>
    </recommendedName>
    <alternativeName>
        <fullName evidence="15">DNA-(apurinic or apyrimidinic site) lyase MutM</fullName>
        <shortName evidence="15">AP lyase MutM</shortName>
        <ecNumber evidence="15">4.2.99.18</ecNumber>
    </alternativeName>
</protein>
<evidence type="ECO:0000256" key="13">
    <source>
        <dbReference type="ARBA" id="ARBA00023295"/>
    </source>
</evidence>
<dbReference type="GO" id="GO:0034039">
    <property type="term" value="F:8-oxo-7,8-dihydroguanine DNA N-glycosylase activity"/>
    <property type="evidence" value="ECO:0007669"/>
    <property type="project" value="TreeGrafter"/>
</dbReference>
<evidence type="ECO:0000256" key="8">
    <source>
        <dbReference type="ARBA" id="ARBA00022833"/>
    </source>
</evidence>
<dbReference type="Pfam" id="PF01149">
    <property type="entry name" value="Fapy_DNA_glyco"/>
    <property type="match status" value="1"/>
</dbReference>
<sequence length="278" mass="31289">MPELPEVETTRRGIAPFLVGKAIKNIVVRQLQLRLAVPPLNDLCSGQKVKAVIRRAKYLLLQLTSGHLLIHLGMSGHLRLIQTDDVVGAHDHIDLLLEDGYMLRYNDPRRFGLWQYFTGDPYQYPLLNHLGPEPLSEAFHADYLSQKAFRKRQNIKSFIMRSDIVAGVGNIYATESLFFAGIHPQTPAGSLQAKQVAKLVYQIKRVLEKAIIAGGTTLRDFFSVDGKPGYFSQDLKVYGRKNLPCFHCHHIIEVAIIAGRSSAFCPHCQPSLDLLHNR</sequence>
<dbReference type="InterPro" id="IPR012319">
    <property type="entry name" value="FPG_cat"/>
</dbReference>
<dbReference type="STRING" id="45067.Llan_1470"/>
<dbReference type="PANTHER" id="PTHR22993:SF9">
    <property type="entry name" value="FORMAMIDOPYRIMIDINE-DNA GLYCOSYLASE"/>
    <property type="match status" value="1"/>
</dbReference>
<dbReference type="NCBIfam" id="TIGR00577">
    <property type="entry name" value="fpg"/>
    <property type="match status" value="1"/>
</dbReference>
<dbReference type="FunFam" id="1.10.8.50:FF:000003">
    <property type="entry name" value="Formamidopyrimidine-DNA glycosylase"/>
    <property type="match status" value="1"/>
</dbReference>
<accession>A0A0W0VQE3</accession>
<dbReference type="OrthoDB" id="9800855at2"/>
<dbReference type="SMART" id="SM01232">
    <property type="entry name" value="H2TH"/>
    <property type="match status" value="1"/>
</dbReference>
<dbReference type="SUPFAM" id="SSF46946">
    <property type="entry name" value="S13-like H2TH domain"/>
    <property type="match status" value="1"/>
</dbReference>
<dbReference type="HAMAP" id="MF_00103">
    <property type="entry name" value="Fapy_DNA_glycosyl"/>
    <property type="match status" value="1"/>
</dbReference>
<feature type="active site" description="Schiff-base intermediate with DNA" evidence="15">
    <location>
        <position position="2"/>
    </location>
</feature>
<evidence type="ECO:0000256" key="3">
    <source>
        <dbReference type="ARBA" id="ARBA00011245"/>
    </source>
</evidence>
<dbReference type="SUPFAM" id="SSF81624">
    <property type="entry name" value="N-terminal domain of MutM-like DNA repair proteins"/>
    <property type="match status" value="1"/>
</dbReference>
<dbReference type="GO" id="GO:0003684">
    <property type="term" value="F:damaged DNA binding"/>
    <property type="evidence" value="ECO:0007669"/>
    <property type="project" value="InterPro"/>
</dbReference>
<dbReference type="PROSITE" id="PS51068">
    <property type="entry name" value="FPG_CAT"/>
    <property type="match status" value="1"/>
</dbReference>
<dbReference type="GO" id="GO:0006284">
    <property type="term" value="P:base-excision repair"/>
    <property type="evidence" value="ECO:0007669"/>
    <property type="project" value="InterPro"/>
</dbReference>
<keyword evidence="19" id="KW-1185">Reference proteome</keyword>
<comment type="caution">
    <text evidence="18">The sequence shown here is derived from an EMBL/GenBank/DDBJ whole genome shotgun (WGS) entry which is preliminary data.</text>
</comment>
<keyword evidence="6 15" id="KW-0863">Zinc-finger</keyword>
<organism evidence="18 19">
    <name type="scientific">Legionella lansingensis</name>
    <dbReference type="NCBI Taxonomy" id="45067"/>
    <lineage>
        <taxon>Bacteria</taxon>
        <taxon>Pseudomonadati</taxon>
        <taxon>Pseudomonadota</taxon>
        <taxon>Gammaproteobacteria</taxon>
        <taxon>Legionellales</taxon>
        <taxon>Legionellaceae</taxon>
        <taxon>Legionella</taxon>
    </lineage>
</organism>
<evidence type="ECO:0000259" key="16">
    <source>
        <dbReference type="PROSITE" id="PS51066"/>
    </source>
</evidence>
<evidence type="ECO:0000256" key="9">
    <source>
        <dbReference type="ARBA" id="ARBA00023125"/>
    </source>
</evidence>
<feature type="binding site" evidence="15">
    <location>
        <position position="151"/>
    </location>
    <ligand>
        <name>DNA</name>
        <dbReference type="ChEBI" id="CHEBI:16991"/>
    </ligand>
</feature>
<evidence type="ECO:0000313" key="18">
    <source>
        <dbReference type="EMBL" id="KTD22207.1"/>
    </source>
</evidence>
<dbReference type="NCBIfam" id="NF002211">
    <property type="entry name" value="PRK01103.1"/>
    <property type="match status" value="1"/>
</dbReference>
<feature type="active site" description="Proton donor" evidence="15">
    <location>
        <position position="3"/>
    </location>
</feature>
<comment type="subunit">
    <text evidence="3 15">Monomer.</text>
</comment>
<dbReference type="EC" id="3.2.2.23" evidence="15"/>
<dbReference type="InterPro" id="IPR015887">
    <property type="entry name" value="DNA_glyclase_Znf_dom_DNA_BS"/>
</dbReference>
<name>A0A0W0VQE3_9GAMM</name>
<keyword evidence="11 15" id="KW-0456">Lyase</keyword>
<feature type="active site" description="Proton donor; for beta-elimination activity" evidence="15">
    <location>
        <position position="57"/>
    </location>
</feature>
<evidence type="ECO:0000256" key="6">
    <source>
        <dbReference type="ARBA" id="ARBA00022771"/>
    </source>
</evidence>